<feature type="domain" description="Bromo" evidence="4">
    <location>
        <begin position="106"/>
        <end position="156"/>
    </location>
</feature>
<feature type="region of interest" description="Disordered" evidence="3">
    <location>
        <begin position="452"/>
        <end position="485"/>
    </location>
</feature>
<feature type="compositionally biased region" description="Low complexity" evidence="3">
    <location>
        <begin position="459"/>
        <end position="485"/>
    </location>
</feature>
<evidence type="ECO:0000256" key="3">
    <source>
        <dbReference type="SAM" id="MobiDB-lite"/>
    </source>
</evidence>
<evidence type="ECO:0000256" key="2">
    <source>
        <dbReference type="PROSITE-ProRule" id="PRU00035"/>
    </source>
</evidence>
<dbReference type="SMART" id="SM00297">
    <property type="entry name" value="BROMO"/>
    <property type="match status" value="1"/>
</dbReference>
<dbReference type="CDD" id="cd04369">
    <property type="entry name" value="Bromodomain"/>
    <property type="match status" value="1"/>
</dbReference>
<evidence type="ECO:0000259" key="4">
    <source>
        <dbReference type="PROSITE" id="PS50014"/>
    </source>
</evidence>
<dbReference type="InterPro" id="IPR040214">
    <property type="entry name" value="BRD10"/>
</dbReference>
<organism evidence="5 6">
    <name type="scientific">Eptatretus burgeri</name>
    <name type="common">Inshore hagfish</name>
    <dbReference type="NCBI Taxonomy" id="7764"/>
    <lineage>
        <taxon>Eukaryota</taxon>
        <taxon>Metazoa</taxon>
        <taxon>Chordata</taxon>
        <taxon>Craniata</taxon>
        <taxon>Vertebrata</taxon>
        <taxon>Cyclostomata</taxon>
        <taxon>Myxini</taxon>
        <taxon>Myxiniformes</taxon>
        <taxon>Myxinidae</taxon>
        <taxon>Eptatretinae</taxon>
        <taxon>Eptatretus</taxon>
    </lineage>
</organism>
<evidence type="ECO:0000313" key="6">
    <source>
        <dbReference type="Proteomes" id="UP000694388"/>
    </source>
</evidence>
<dbReference type="PROSITE" id="PS50014">
    <property type="entry name" value="BROMODOMAIN_2"/>
    <property type="match status" value="1"/>
</dbReference>
<dbReference type="PANTHER" id="PTHR31095">
    <property type="entry name" value="RIKEN CDNA 9930021J03 GENE"/>
    <property type="match status" value="1"/>
</dbReference>
<evidence type="ECO:0000313" key="5">
    <source>
        <dbReference type="Ensembl" id="ENSEBUP00000004635.1"/>
    </source>
</evidence>
<dbReference type="GeneTree" id="ENSGT00390000011483"/>
<dbReference type="PANTHER" id="PTHR31095:SF3">
    <property type="entry name" value="RIKEN CDNA 9930021J03 GENE"/>
    <property type="match status" value="1"/>
</dbReference>
<evidence type="ECO:0000256" key="1">
    <source>
        <dbReference type="ARBA" id="ARBA00023117"/>
    </source>
</evidence>
<dbReference type="Pfam" id="PF00439">
    <property type="entry name" value="Bromodomain"/>
    <property type="match status" value="1"/>
</dbReference>
<feature type="compositionally biased region" description="Low complexity" evidence="3">
    <location>
        <begin position="35"/>
        <end position="45"/>
    </location>
</feature>
<keyword evidence="1 2" id="KW-0103">Bromodomain</keyword>
<dbReference type="Proteomes" id="UP000694388">
    <property type="component" value="Unplaced"/>
</dbReference>
<protein>
    <recommendedName>
        <fullName evidence="4">Bromo domain-containing protein</fullName>
    </recommendedName>
</protein>
<dbReference type="Pfam" id="PF23450">
    <property type="entry name" value="KIAA2026_hel"/>
    <property type="match status" value="1"/>
</dbReference>
<dbReference type="InterPro" id="IPR036427">
    <property type="entry name" value="Bromodomain-like_sf"/>
</dbReference>
<proteinExistence type="predicted"/>
<keyword evidence="6" id="KW-1185">Reference proteome</keyword>
<dbReference type="InterPro" id="IPR001487">
    <property type="entry name" value="Bromodomain"/>
</dbReference>
<dbReference type="Gene3D" id="1.20.920.10">
    <property type="entry name" value="Bromodomain-like"/>
    <property type="match status" value="1"/>
</dbReference>
<dbReference type="SUPFAM" id="SSF47370">
    <property type="entry name" value="Bromodomain"/>
    <property type="match status" value="1"/>
</dbReference>
<sequence length="2069" mass="214937">PCIPWPPAHTPGSLVHHDEFTAAQASSDSSGFKLSRPSVPTSSSSQCTVHVTCSANDQKPHTPGHLPSQVSRPGLQEAKSLLQELMSPRHRSLVGPFTSQPRDQKYISNVQQPMWLELVQKKMDQGHYKSIGEVICDLRLLLENCYRFHGLDHWLSRRAQRFESLLEEKLALLPRCREVSRREADEEKERVAAQWDESVCLRACPTSLAMRWELPAIGHFLCLAQQELGLPEVAYYELERCLLLPRASRFLAHLFTSLLLAPRDRGRCPPMPYKVWERRLRCRVRSWWDEVGSVPRPAIAADKLGLDSKFFLVLGERSPLEEKSFHDLPFLQRLWLLKGLCDHIYASEAAVQAAVLSWPIHECREVVLGYDSCSCSYLHFPQFCGADLRVYRQEPLGPPSYPGPPVLVQQFSCHTNVSISRHAQLKRRGLSHSRCRARARSKMRRNRRYSGFAGIHHGSSPSSSSLPTLLRTSLPSSTCSTPPKTLSVGGHSLGNNLVPVSFARTATGSGFHLIVAPTVSSDHLSNSATMLLMPASLPSENTDAGNEFPKFVKGKVTGEEPLIDPQPSSQLLQTLCFGDSHSIRVMTRTGNTGVVKVKSPFSCPLPTPLRAPTCLISAQKSLCPEVARSSVPFLPEHAASLALASVPAVSVPLTSHITFPLGPYAGVPPASHIVLPPVPLSVLQTTQESSMPPYATAGGVASGTPMGSKPPATSIFNMSSAPVEGIPSAAPVGAVPPAPSGCSIPQTASGGSVLPTVTVGGVLPTAAIGSVPLAASVGGVPRAASVGAGAPAASVGAVSPAASLGTVAPVACVSSVPPAASAGAVAPAASVGAVPPAASVCSVPPASSVGRVPPAASVGHVPPAASVSNVLPAASVGNVSSPVDGDDPPAAIVGVPRASPVCIPPATAVVVHPAALLVVSQIPPLVTLQSPFLITNQAPPCIDTSPHPPVATSSHHCTASSAHPPVAYSVHPRQPLVSSLAFLPIATSTCSPIASIHPPLASSTRPPVSSSARPPLALPAYPSLAFPAYPPLALSARPPLAFSARPPLNFSARSPLNFSARPSLAFPNHSPIASLASPMNTASVSPFVCSLALPLVSSPASSSVSPLAFSSVCPKVSPSIFPQRSPSFHPLVSSSIGAVTSPILLPLASSSVRPLASPSVRPLASPSVCPLASPSVRPLASPSVRPPASPSVRPPAFPLVRPPASPSVYPPASPSVCPLASPSVRPLASPSVRPLASSSVRPPASPSVRSPASPLVRPPASPSVRPLASSSVLPLAFSSVCSQTTTSGHSFIMPSYHPLATSSTRLLTAHLSHPLAAPSAPLATSSTHLVAASSAVPAVATSFSSVVATPTHPLIEISAPPVVDTTSTLSGSLVVPKYCGLQEGQAMITSLNLPPWLVKSHCTGPPRPLNSSYRLLVPCSIPNNRNSVVPINSHGSITLSSFQPSISKSQGLYITTTLLTTKPSGTKSTVLPIIGSQVAITIAKVHNSVSKSLGSSNSGTFNSATDFPVSLFLGSSTTSAPCALAISTVKPKHLASSIVLAAPPQPVAHLPSLNIHSSLPPTHAIPSPSPSFTYSYSPTTHSSFVVSPASFPPSHHLSFSKETQLVYSQNAPTLATSHSSSFCQSFPSSSCTSFLTPAQYVSDASFSSVSPSTPCSSFSSYSRFPSMSCLTSTVYCLASAAPCLTTTSLLSTKSFPSTPSTLPFNLSCFSCASIPLTSFSFKSTPISSPSATKILSSTSISTPSLSSVDPLFSVSVSFTPTSISLPSASLSLPSTFVCFPSVLTLPNFISTSVNYPPNSLPSASFSIPPACLSLPSATSSLPSTSFSVPSASVSLTSTSISHPSTSLSLPPICISLPPTTISVSPASVSLLTTPVSLSSSLANVTTPLSSSVILQFVPAVSLSQCSTTSCHQSYFALNPQSPLHPTLPNGVPLEIASQNIVQPISTCVLQSSERRPPNYCSSPFLSSQASAARTLQNLPGSETHKPHTPLAYLNSQYRGGLLVSPEGAILSSPVTASNLPVTVVSPLSIHFNQGTVSSSALIEMSGSSSQSMAQLVSSVGYVISRNEGK</sequence>
<feature type="region of interest" description="Disordered" evidence="3">
    <location>
        <begin position="26"/>
        <end position="45"/>
    </location>
</feature>
<feature type="compositionally biased region" description="Low complexity" evidence="3">
    <location>
        <begin position="1228"/>
        <end position="1255"/>
    </location>
</feature>
<name>A0A8C4NBW3_EPTBU</name>
<dbReference type="InterPro" id="IPR056522">
    <property type="entry name" value="KIAA2026_hel"/>
</dbReference>
<feature type="region of interest" description="Disordered" evidence="3">
    <location>
        <begin position="1228"/>
        <end position="1263"/>
    </location>
</feature>
<reference evidence="5" key="2">
    <citation type="submission" date="2025-09" db="UniProtKB">
        <authorList>
            <consortium name="Ensembl"/>
        </authorList>
    </citation>
    <scope>IDENTIFICATION</scope>
</reference>
<dbReference type="Ensembl" id="ENSEBUT00000005073.1">
    <property type="protein sequence ID" value="ENSEBUP00000004635.1"/>
    <property type="gene ID" value="ENSEBUG00000003230.1"/>
</dbReference>
<reference evidence="5" key="1">
    <citation type="submission" date="2025-08" db="UniProtKB">
        <authorList>
            <consortium name="Ensembl"/>
        </authorList>
    </citation>
    <scope>IDENTIFICATION</scope>
</reference>
<accession>A0A8C4NBW3</accession>